<accession>A0ABN1LSC2</accession>
<keyword evidence="2" id="KW-0813">Transport</keyword>
<keyword evidence="7 9" id="KW-0472">Membrane</keyword>
<reference evidence="10 11" key="1">
    <citation type="journal article" date="2019" name="Int. J. Syst. Evol. Microbiol.">
        <title>The Global Catalogue of Microorganisms (GCM) 10K type strain sequencing project: providing services to taxonomists for standard genome sequencing and annotation.</title>
        <authorList>
            <consortium name="The Broad Institute Genomics Platform"/>
            <consortium name="The Broad Institute Genome Sequencing Center for Infectious Disease"/>
            <person name="Wu L."/>
            <person name="Ma J."/>
        </authorList>
    </citation>
    <scope>NUCLEOTIDE SEQUENCE [LARGE SCALE GENOMIC DNA]</scope>
    <source>
        <strain evidence="10 11">JCM 15896</strain>
    </source>
</reference>
<gene>
    <name evidence="10" type="ORF">GCM10009114_33800</name>
</gene>
<keyword evidence="3" id="KW-1003">Cell membrane</keyword>
<keyword evidence="6 9" id="KW-1133">Transmembrane helix</keyword>
<evidence type="ECO:0008006" key="12">
    <source>
        <dbReference type="Google" id="ProtNLM"/>
    </source>
</evidence>
<dbReference type="EMBL" id="BAAAFD010000013">
    <property type="protein sequence ID" value="GAA0859630.1"/>
    <property type="molecule type" value="Genomic_DNA"/>
</dbReference>
<dbReference type="Pfam" id="PF04143">
    <property type="entry name" value="Sulf_transp"/>
    <property type="match status" value="1"/>
</dbReference>
<evidence type="ECO:0000256" key="4">
    <source>
        <dbReference type="ARBA" id="ARBA00022519"/>
    </source>
</evidence>
<comment type="similarity">
    <text evidence="8">Belongs to the TsuA/YedE (TC 9.B.102) family.</text>
</comment>
<name>A0ABN1LSC2_9ALTE</name>
<sequence>MTEFTPILALLGGGLIGLAALILLLLNGNIAGISGIVSSSIQSLRKGDFWRIVFVIGMMVGCFLSYFLFDYQPPQVPKSSELILIVAGLAVGLGTVIGSGCTSGHGVCGVGRLSIRSIVATIVFLSVGIATATLVGVL</sequence>
<comment type="subcellular location">
    <subcellularLocation>
        <location evidence="1">Cell inner membrane</location>
        <topology evidence="1">Multi-pass membrane protein</topology>
    </subcellularLocation>
</comment>
<evidence type="ECO:0000256" key="1">
    <source>
        <dbReference type="ARBA" id="ARBA00004429"/>
    </source>
</evidence>
<dbReference type="PANTHER" id="PTHR30574:SF1">
    <property type="entry name" value="SULPHUR TRANSPORT DOMAIN-CONTAINING PROTEIN"/>
    <property type="match status" value="1"/>
</dbReference>
<comment type="caution">
    <text evidence="10">The sequence shown here is derived from an EMBL/GenBank/DDBJ whole genome shotgun (WGS) entry which is preliminary data.</text>
</comment>
<evidence type="ECO:0000256" key="6">
    <source>
        <dbReference type="ARBA" id="ARBA00022989"/>
    </source>
</evidence>
<feature type="transmembrane region" description="Helical" evidence="9">
    <location>
        <begin position="6"/>
        <end position="28"/>
    </location>
</feature>
<evidence type="ECO:0000256" key="8">
    <source>
        <dbReference type="ARBA" id="ARBA00035655"/>
    </source>
</evidence>
<evidence type="ECO:0000313" key="11">
    <source>
        <dbReference type="Proteomes" id="UP001500359"/>
    </source>
</evidence>
<organism evidence="10 11">
    <name type="scientific">Aliiglaciecola litoralis</name>
    <dbReference type="NCBI Taxonomy" id="582857"/>
    <lineage>
        <taxon>Bacteria</taxon>
        <taxon>Pseudomonadati</taxon>
        <taxon>Pseudomonadota</taxon>
        <taxon>Gammaproteobacteria</taxon>
        <taxon>Alteromonadales</taxon>
        <taxon>Alteromonadaceae</taxon>
        <taxon>Aliiglaciecola</taxon>
    </lineage>
</organism>
<evidence type="ECO:0000256" key="2">
    <source>
        <dbReference type="ARBA" id="ARBA00022448"/>
    </source>
</evidence>
<feature type="transmembrane region" description="Helical" evidence="9">
    <location>
        <begin position="49"/>
        <end position="69"/>
    </location>
</feature>
<dbReference type="Proteomes" id="UP001500359">
    <property type="component" value="Unassembled WGS sequence"/>
</dbReference>
<proteinExistence type="inferred from homology"/>
<protein>
    <recommendedName>
        <fullName evidence="12">Sulphur transport domain-containing protein</fullName>
    </recommendedName>
</protein>
<feature type="transmembrane region" description="Helical" evidence="9">
    <location>
        <begin position="81"/>
        <end position="101"/>
    </location>
</feature>
<keyword evidence="4" id="KW-0997">Cell inner membrane</keyword>
<dbReference type="RefSeq" id="WP_343862139.1">
    <property type="nucleotide sequence ID" value="NZ_BAAAFD010000013.1"/>
</dbReference>
<dbReference type="PANTHER" id="PTHR30574">
    <property type="entry name" value="INNER MEMBRANE PROTEIN YEDE"/>
    <property type="match status" value="1"/>
</dbReference>
<keyword evidence="11" id="KW-1185">Reference proteome</keyword>
<evidence type="ECO:0000256" key="3">
    <source>
        <dbReference type="ARBA" id="ARBA00022475"/>
    </source>
</evidence>
<evidence type="ECO:0000256" key="9">
    <source>
        <dbReference type="SAM" id="Phobius"/>
    </source>
</evidence>
<keyword evidence="5 9" id="KW-0812">Transmembrane</keyword>
<feature type="transmembrane region" description="Helical" evidence="9">
    <location>
        <begin position="113"/>
        <end position="137"/>
    </location>
</feature>
<dbReference type="InterPro" id="IPR007272">
    <property type="entry name" value="Sulf_transp_TsuA/YedE"/>
</dbReference>
<evidence type="ECO:0000313" key="10">
    <source>
        <dbReference type="EMBL" id="GAA0859630.1"/>
    </source>
</evidence>
<evidence type="ECO:0000256" key="5">
    <source>
        <dbReference type="ARBA" id="ARBA00022692"/>
    </source>
</evidence>
<evidence type="ECO:0000256" key="7">
    <source>
        <dbReference type="ARBA" id="ARBA00023136"/>
    </source>
</evidence>